<name>A0A852VRQ7_9MICO</name>
<dbReference type="AlphaFoldDB" id="A0A852VRQ7"/>
<feature type="compositionally biased region" description="Basic and acidic residues" evidence="1">
    <location>
        <begin position="72"/>
        <end position="95"/>
    </location>
</feature>
<feature type="region of interest" description="Disordered" evidence="1">
    <location>
        <begin position="68"/>
        <end position="95"/>
    </location>
</feature>
<protein>
    <submittedName>
        <fullName evidence="2">Uncharacterized protein</fullName>
    </submittedName>
</protein>
<reference evidence="2 3" key="1">
    <citation type="submission" date="2020-07" db="EMBL/GenBank/DDBJ databases">
        <title>Sequencing the genomes of 1000 actinobacteria strains.</title>
        <authorList>
            <person name="Klenk H.-P."/>
        </authorList>
    </citation>
    <scope>NUCLEOTIDE SEQUENCE [LARGE SCALE GENOMIC DNA]</scope>
    <source>
        <strain evidence="2 3">DSM 26154</strain>
    </source>
</reference>
<gene>
    <name evidence="2" type="ORF">BJY20_003079</name>
</gene>
<proteinExistence type="predicted"/>
<dbReference type="EMBL" id="JACCAE010000001">
    <property type="protein sequence ID" value="NYF99687.1"/>
    <property type="molecule type" value="Genomic_DNA"/>
</dbReference>
<dbReference type="Proteomes" id="UP000554054">
    <property type="component" value="Unassembled WGS sequence"/>
</dbReference>
<organism evidence="2 3">
    <name type="scientific">Janibacter cremeus</name>
    <dbReference type="NCBI Taxonomy" id="1285192"/>
    <lineage>
        <taxon>Bacteria</taxon>
        <taxon>Bacillati</taxon>
        <taxon>Actinomycetota</taxon>
        <taxon>Actinomycetes</taxon>
        <taxon>Micrococcales</taxon>
        <taxon>Intrasporangiaceae</taxon>
        <taxon>Janibacter</taxon>
    </lineage>
</organism>
<keyword evidence="3" id="KW-1185">Reference proteome</keyword>
<accession>A0A852VRQ7</accession>
<comment type="caution">
    <text evidence="2">The sequence shown here is derived from an EMBL/GenBank/DDBJ whole genome shotgun (WGS) entry which is preliminary data.</text>
</comment>
<evidence type="ECO:0000256" key="1">
    <source>
        <dbReference type="SAM" id="MobiDB-lite"/>
    </source>
</evidence>
<evidence type="ECO:0000313" key="2">
    <source>
        <dbReference type="EMBL" id="NYF99687.1"/>
    </source>
</evidence>
<evidence type="ECO:0000313" key="3">
    <source>
        <dbReference type="Proteomes" id="UP000554054"/>
    </source>
</evidence>
<sequence>MGLLHGLLQRAHARKVLGHHDPFPPTYVGVSGRLHRYPDSPRSAHYTTRRDIAAETIVRRAPLLDGSQLPDAWRRGEGSRADACSDEKPEGRLIS</sequence>